<reference evidence="7 8" key="1">
    <citation type="submission" date="2024-09" db="EMBL/GenBank/DDBJ databases">
        <authorList>
            <person name="Pan X."/>
        </authorList>
    </citation>
    <scope>NUCLEOTIDE SEQUENCE [LARGE SCALE GENOMIC DNA]</scope>
    <source>
        <strain evidence="7 8">B2969</strain>
    </source>
</reference>
<evidence type="ECO:0000313" key="7">
    <source>
        <dbReference type="EMBL" id="MFH8250749.1"/>
    </source>
</evidence>
<keyword evidence="3 6" id="KW-0812">Transmembrane</keyword>
<comment type="subcellular location">
    <subcellularLocation>
        <location evidence="1">Cell membrane</location>
        <topology evidence="1">Multi-pass membrane protein</topology>
    </subcellularLocation>
</comment>
<evidence type="ECO:0000256" key="2">
    <source>
        <dbReference type="ARBA" id="ARBA00022475"/>
    </source>
</evidence>
<evidence type="ECO:0000256" key="1">
    <source>
        <dbReference type="ARBA" id="ARBA00004651"/>
    </source>
</evidence>
<feature type="transmembrane region" description="Helical" evidence="6">
    <location>
        <begin position="113"/>
        <end position="133"/>
    </location>
</feature>
<organism evidence="7 8">
    <name type="scientific">Microbacterium alkaliflavum</name>
    <dbReference type="NCBI Taxonomy" id="3248839"/>
    <lineage>
        <taxon>Bacteria</taxon>
        <taxon>Bacillati</taxon>
        <taxon>Actinomycetota</taxon>
        <taxon>Actinomycetes</taxon>
        <taxon>Micrococcales</taxon>
        <taxon>Microbacteriaceae</taxon>
        <taxon>Microbacterium</taxon>
    </lineage>
</organism>
<keyword evidence="8" id="KW-1185">Reference proteome</keyword>
<dbReference type="PANTHER" id="PTHR30250">
    <property type="entry name" value="PST FAMILY PREDICTED COLANIC ACID TRANSPORTER"/>
    <property type="match status" value="1"/>
</dbReference>
<keyword evidence="5 6" id="KW-0472">Membrane</keyword>
<keyword evidence="2" id="KW-1003">Cell membrane</keyword>
<dbReference type="Pfam" id="PF01943">
    <property type="entry name" value="Polysacc_synt"/>
    <property type="match status" value="1"/>
</dbReference>
<proteinExistence type="predicted"/>
<dbReference type="PANTHER" id="PTHR30250:SF11">
    <property type="entry name" value="O-ANTIGEN TRANSPORTER-RELATED"/>
    <property type="match status" value="1"/>
</dbReference>
<evidence type="ECO:0000256" key="5">
    <source>
        <dbReference type="ARBA" id="ARBA00023136"/>
    </source>
</evidence>
<feature type="transmembrane region" description="Helical" evidence="6">
    <location>
        <begin position="349"/>
        <end position="368"/>
    </location>
</feature>
<feature type="transmembrane region" description="Helical" evidence="6">
    <location>
        <begin position="84"/>
        <end position="107"/>
    </location>
</feature>
<dbReference type="EMBL" id="JBIQWL010000003">
    <property type="protein sequence ID" value="MFH8250749.1"/>
    <property type="molecule type" value="Genomic_DNA"/>
</dbReference>
<evidence type="ECO:0000313" key="8">
    <source>
        <dbReference type="Proteomes" id="UP001610861"/>
    </source>
</evidence>
<accession>A0ABW7Q7B3</accession>
<feature type="transmembrane region" description="Helical" evidence="6">
    <location>
        <begin position="168"/>
        <end position="188"/>
    </location>
</feature>
<feature type="transmembrane region" description="Helical" evidence="6">
    <location>
        <begin position="36"/>
        <end position="59"/>
    </location>
</feature>
<comment type="caution">
    <text evidence="7">The sequence shown here is derived from an EMBL/GenBank/DDBJ whole genome shotgun (WGS) entry which is preliminary data.</text>
</comment>
<feature type="transmembrane region" description="Helical" evidence="6">
    <location>
        <begin position="280"/>
        <end position="300"/>
    </location>
</feature>
<sequence>MKVLLTRFLGFGAVPLISAVVPFLVLPVAARVDGPAGWAAIGTGQAIGSFVAMVGSYGWNTNGGARVSEAPSPEHQRAVYAQSLWCRLIAFAVAGSIGAVLSALLVGGAFAPVAALAALATGATGLTVTWYSVGTGSARLALWYEAVPFATLTLLSILVMLWTGSVAAYPIAMLLGVFIGLVMLNVHLYRSPWPPFSGADVRAAFRGNLALAAADGIGGSYTTAPVPVAQGLLGTQAAAELTSADKVYRIGLTAIVVLGNSLQKWVLERPFSDGRMRRHAVALALHALVGAIGFAVLTFLGVPLTEFLLGAAVTPAQEVFPAYGVAYFLISLSTPLIRNVLVPAGRDRVVLGAILASAAIGLPAMIIGGLQGGVLGIVIGLALSEVVVFSVVGFFAVRVLRAEARALR</sequence>
<gene>
    <name evidence="7" type="ORF">ACH3VR_10325</name>
</gene>
<dbReference type="InterPro" id="IPR002797">
    <property type="entry name" value="Polysacc_synth"/>
</dbReference>
<feature type="transmembrane region" description="Helical" evidence="6">
    <location>
        <begin position="140"/>
        <end position="162"/>
    </location>
</feature>
<evidence type="ECO:0000256" key="4">
    <source>
        <dbReference type="ARBA" id="ARBA00022989"/>
    </source>
</evidence>
<dbReference type="Proteomes" id="UP001610861">
    <property type="component" value="Unassembled WGS sequence"/>
</dbReference>
<feature type="transmembrane region" description="Helical" evidence="6">
    <location>
        <begin position="320"/>
        <end position="337"/>
    </location>
</feature>
<dbReference type="InterPro" id="IPR050833">
    <property type="entry name" value="Poly_Biosynth_Transport"/>
</dbReference>
<dbReference type="RefSeq" id="WP_396640702.1">
    <property type="nucleotide sequence ID" value="NZ_JBIQWL010000003.1"/>
</dbReference>
<feature type="transmembrane region" description="Helical" evidence="6">
    <location>
        <begin position="7"/>
        <end position="30"/>
    </location>
</feature>
<evidence type="ECO:0000256" key="6">
    <source>
        <dbReference type="SAM" id="Phobius"/>
    </source>
</evidence>
<name>A0ABW7Q7B3_9MICO</name>
<protein>
    <submittedName>
        <fullName evidence="7">Lipopolysaccharide biosynthesis protein</fullName>
    </submittedName>
</protein>
<feature type="transmembrane region" description="Helical" evidence="6">
    <location>
        <begin position="374"/>
        <end position="400"/>
    </location>
</feature>
<evidence type="ECO:0000256" key="3">
    <source>
        <dbReference type="ARBA" id="ARBA00022692"/>
    </source>
</evidence>
<keyword evidence="4 6" id="KW-1133">Transmembrane helix</keyword>